<dbReference type="Gene3D" id="3.30.300.20">
    <property type="match status" value="1"/>
</dbReference>
<proteinExistence type="inferred from homology"/>
<dbReference type="SUPFAM" id="SSF54814">
    <property type="entry name" value="Prokaryotic type KH domain (KH-domain type II)"/>
    <property type="match status" value="1"/>
</dbReference>
<gene>
    <name evidence="6" type="primary">era</name>
    <name evidence="9" type="ORF">J2Z62_000613</name>
</gene>
<dbReference type="PANTHER" id="PTHR42698:SF1">
    <property type="entry name" value="GTPASE ERA, MITOCHONDRIAL"/>
    <property type="match status" value="1"/>
</dbReference>
<evidence type="ECO:0000256" key="1">
    <source>
        <dbReference type="ARBA" id="ARBA00007921"/>
    </source>
</evidence>
<dbReference type="SUPFAM" id="SSF52540">
    <property type="entry name" value="P-loop containing nucleoside triphosphate hydrolases"/>
    <property type="match status" value="1"/>
</dbReference>
<feature type="domain" description="KH type-2" evidence="8">
    <location>
        <begin position="205"/>
        <end position="283"/>
    </location>
</feature>
<evidence type="ECO:0000256" key="3">
    <source>
        <dbReference type="ARBA" id="ARBA00022741"/>
    </source>
</evidence>
<dbReference type="InterPro" id="IPR006073">
    <property type="entry name" value="GTP-bd"/>
</dbReference>
<dbReference type="NCBIfam" id="TIGR00231">
    <property type="entry name" value="small_GTP"/>
    <property type="match status" value="1"/>
</dbReference>
<feature type="binding site" evidence="6">
    <location>
        <begin position="60"/>
        <end position="64"/>
    </location>
    <ligand>
        <name>GTP</name>
        <dbReference type="ChEBI" id="CHEBI:37565"/>
    </ligand>
</feature>
<dbReference type="CDD" id="cd22534">
    <property type="entry name" value="KH-II_Era"/>
    <property type="match status" value="1"/>
</dbReference>
<dbReference type="InterPro" id="IPR004044">
    <property type="entry name" value="KH_dom_type_2"/>
</dbReference>
<evidence type="ECO:0000256" key="7">
    <source>
        <dbReference type="RuleBase" id="RU003761"/>
    </source>
</evidence>
<dbReference type="PRINTS" id="PR00326">
    <property type="entry name" value="GTP1OBG"/>
</dbReference>
<dbReference type="PANTHER" id="PTHR42698">
    <property type="entry name" value="GTPASE ERA"/>
    <property type="match status" value="1"/>
</dbReference>
<dbReference type="InterPro" id="IPR015946">
    <property type="entry name" value="KH_dom-like_a/b"/>
</dbReference>
<keyword evidence="6" id="KW-0690">Ribosome biogenesis</keyword>
<dbReference type="InterPro" id="IPR005662">
    <property type="entry name" value="GTPase_Era-like"/>
</dbReference>
<dbReference type="HAMAP" id="MF_00367">
    <property type="entry name" value="GTPase_Era"/>
    <property type="match status" value="1"/>
</dbReference>
<keyword evidence="6" id="KW-1003">Cell membrane</keyword>
<dbReference type="PROSITE" id="PS50823">
    <property type="entry name" value="KH_TYPE_2"/>
    <property type="match status" value="1"/>
</dbReference>
<protein>
    <recommendedName>
        <fullName evidence="2 6">GTPase Era</fullName>
    </recommendedName>
</protein>
<keyword evidence="6" id="KW-0963">Cytoplasm</keyword>
<keyword evidence="6" id="KW-0472">Membrane</keyword>
<dbReference type="InterPro" id="IPR005225">
    <property type="entry name" value="Small_GTP-bd"/>
</dbReference>
<comment type="subcellular location">
    <subcellularLocation>
        <location evidence="6">Cytoplasm</location>
    </subcellularLocation>
    <subcellularLocation>
        <location evidence="6">Cell membrane</location>
        <topology evidence="6">Peripheral membrane protein</topology>
    </subcellularLocation>
</comment>
<keyword evidence="6" id="KW-0699">rRNA-binding</keyword>
<sequence length="296" mass="34885">MNAKLTGNVFFCGIPNAGKSTLINRICKYEFALINSKPQTTRKESRFLYTDENHQILFKDTPGFHFAKNELDHFMNKEIYKNFRDANVVCYVCDITKQFNDEAIYFMQEVNKRSPNKLTVIFTKNDLLSANQKSELQQIKIKEISQYLQFNNYFFTSIDDLNFIDNLLSMIKYGLLTDNYIDFENEDDDNFLISETIRGVTLNLLRQEVPYGIHVQIEDKHYDPIKKLFSIEAFIYCESESKKKIIIGNKGEKIKEIGIRSRKKLNQIFDTQIYLGLVVKVSKDWRNNKNFIKKYI</sequence>
<comment type="function">
    <text evidence="6">An essential GTPase that binds both GDP and GTP, with rapid nucleotide exchange. Plays a role in 16S rRNA processing and 30S ribosomal subunit biogenesis and possibly also in cell cycle regulation and energy metabolism.</text>
</comment>
<dbReference type="Gene3D" id="3.40.50.300">
    <property type="entry name" value="P-loop containing nucleotide triphosphate hydrolases"/>
    <property type="match status" value="1"/>
</dbReference>
<evidence type="ECO:0000256" key="4">
    <source>
        <dbReference type="ARBA" id="ARBA00022884"/>
    </source>
</evidence>
<organism evidence="9 10">
    <name type="scientific">Mycoplasmoides fastidiosum</name>
    <dbReference type="NCBI Taxonomy" id="92758"/>
    <lineage>
        <taxon>Bacteria</taxon>
        <taxon>Bacillati</taxon>
        <taxon>Mycoplasmatota</taxon>
        <taxon>Mycoplasmoidales</taxon>
        <taxon>Mycoplasmoidaceae</taxon>
        <taxon>Mycoplasmoides</taxon>
    </lineage>
</organism>
<evidence type="ECO:0000313" key="10">
    <source>
        <dbReference type="Proteomes" id="UP001240643"/>
    </source>
</evidence>
<comment type="subunit">
    <text evidence="6">Monomer.</text>
</comment>
<feature type="binding site" evidence="6">
    <location>
        <begin position="123"/>
        <end position="126"/>
    </location>
    <ligand>
        <name>GTP</name>
        <dbReference type="ChEBI" id="CHEBI:37565"/>
    </ligand>
</feature>
<evidence type="ECO:0000313" key="9">
    <source>
        <dbReference type="EMBL" id="MDQ0514175.1"/>
    </source>
</evidence>
<dbReference type="Pfam" id="PF07650">
    <property type="entry name" value="KH_2"/>
    <property type="match status" value="1"/>
</dbReference>
<keyword evidence="3 6" id="KW-0547">Nucleotide-binding</keyword>
<evidence type="ECO:0000259" key="8">
    <source>
        <dbReference type="PROSITE" id="PS50823"/>
    </source>
</evidence>
<comment type="caution">
    <text evidence="9">The sequence shown here is derived from an EMBL/GenBank/DDBJ whole genome shotgun (WGS) entry which is preliminary data.</text>
</comment>
<evidence type="ECO:0000256" key="2">
    <source>
        <dbReference type="ARBA" id="ARBA00020484"/>
    </source>
</evidence>
<keyword evidence="5 6" id="KW-0342">GTP-binding</keyword>
<dbReference type="InterPro" id="IPR027417">
    <property type="entry name" value="P-loop_NTPase"/>
</dbReference>
<dbReference type="NCBIfam" id="TIGR00436">
    <property type="entry name" value="era"/>
    <property type="match status" value="1"/>
</dbReference>
<keyword evidence="4 6" id="KW-0694">RNA-binding</keyword>
<dbReference type="EMBL" id="JAUSWO010000001">
    <property type="protein sequence ID" value="MDQ0514175.1"/>
    <property type="molecule type" value="Genomic_DNA"/>
</dbReference>
<dbReference type="Pfam" id="PF01926">
    <property type="entry name" value="MMR_HSR1"/>
    <property type="match status" value="1"/>
</dbReference>
<keyword evidence="10" id="KW-1185">Reference proteome</keyword>
<evidence type="ECO:0000256" key="6">
    <source>
        <dbReference type="HAMAP-Rule" id="MF_00367"/>
    </source>
</evidence>
<dbReference type="RefSeq" id="WP_256547131.1">
    <property type="nucleotide sequence ID" value="NZ_CP101809.1"/>
</dbReference>
<evidence type="ECO:0000256" key="5">
    <source>
        <dbReference type="ARBA" id="ARBA00023134"/>
    </source>
</evidence>
<comment type="similarity">
    <text evidence="1 6 7">Belongs to the TRAFAC class TrmE-Era-EngA-EngB-Septin-like GTPase superfamily. Era GTPase family.</text>
</comment>
<feature type="binding site" evidence="6">
    <location>
        <begin position="13"/>
        <end position="20"/>
    </location>
    <ligand>
        <name>GTP</name>
        <dbReference type="ChEBI" id="CHEBI:37565"/>
    </ligand>
</feature>
<dbReference type="InterPro" id="IPR009019">
    <property type="entry name" value="KH_sf_prok-type"/>
</dbReference>
<name>A0ABU0LZN9_9BACT</name>
<dbReference type="NCBIfam" id="NF000908">
    <property type="entry name" value="PRK00089.1"/>
    <property type="match status" value="1"/>
</dbReference>
<dbReference type="Proteomes" id="UP001240643">
    <property type="component" value="Unassembled WGS sequence"/>
</dbReference>
<reference evidence="9" key="1">
    <citation type="submission" date="2023-07" db="EMBL/GenBank/DDBJ databases">
        <title>Genomic Encyclopedia of Type Strains, Phase IV (KMG-IV): sequencing the most valuable type-strain genomes for metagenomic binning, comparative biology and taxonomic classification.</title>
        <authorList>
            <person name="Goeker M."/>
        </authorList>
    </citation>
    <scope>NUCLEOTIDE SEQUENCE [LARGE SCALE GENOMIC DNA]</scope>
    <source>
        <strain evidence="9">DSM 21204</strain>
    </source>
</reference>
<accession>A0ABU0LZN9</accession>